<dbReference type="GO" id="GO:0051301">
    <property type="term" value="P:cell division"/>
    <property type="evidence" value="ECO:0007669"/>
    <property type="project" value="InterPro"/>
</dbReference>
<dbReference type="PANTHER" id="PTHR40027">
    <property type="entry name" value="CELL DIVISION PROTEIN DIVIC"/>
    <property type="match status" value="1"/>
</dbReference>
<dbReference type="AlphaFoldDB" id="A0A099YE94"/>
<dbReference type="InterPro" id="IPR007060">
    <property type="entry name" value="FtsL/DivIC"/>
</dbReference>
<evidence type="ECO:0000313" key="1">
    <source>
        <dbReference type="EMBL" id="KGL66885.1"/>
    </source>
</evidence>
<reference evidence="1 2" key="1">
    <citation type="submission" date="2014-09" db="EMBL/GenBank/DDBJ databases">
        <title>Lactobacillus mucosae CRL573 Genome Sequencing.</title>
        <authorList>
            <person name="Bleckwedel J."/>
            <person name="Teran L.C."/>
            <person name="Bonacina J."/>
            <person name="Saavedra L."/>
            <person name="Mozzi F.B."/>
            <person name="Raya R.R."/>
        </authorList>
    </citation>
    <scope>NUCLEOTIDE SEQUENCE [LARGE SCALE GENOMIC DNA]</scope>
    <source>
        <strain evidence="1 2">CRL573</strain>
    </source>
</reference>
<dbReference type="Proteomes" id="UP000030001">
    <property type="component" value="Unassembled WGS sequence"/>
</dbReference>
<gene>
    <name evidence="1" type="ORF">LX03_05155</name>
</gene>
<dbReference type="RefSeq" id="WP_033935257.1">
    <property type="nucleotide sequence ID" value="NZ_CABMGR010000006.1"/>
</dbReference>
<comment type="caution">
    <text evidence="1">The sequence shown here is derived from an EMBL/GenBank/DDBJ whole genome shotgun (WGS) entry which is preliminary data.</text>
</comment>
<dbReference type="InterPro" id="IPR039076">
    <property type="entry name" value="DivIC"/>
</dbReference>
<sequence length="120" mass="13998">MKGRNVYSLDTPYAQQKTAQQAADKAYARKIHKHRFLAMIGIIGVFVLVFGVQIWKNQRQLGRVNAQIQQTQTQLTKQKSKQKQLNSHIKELNDPEYLQQLIRSKYNYAKKGETIYNFAN</sequence>
<organism evidence="1 2">
    <name type="scientific">Limosilactobacillus mucosae</name>
    <name type="common">Lactobacillus mucosae</name>
    <dbReference type="NCBI Taxonomy" id="97478"/>
    <lineage>
        <taxon>Bacteria</taxon>
        <taxon>Bacillati</taxon>
        <taxon>Bacillota</taxon>
        <taxon>Bacilli</taxon>
        <taxon>Lactobacillales</taxon>
        <taxon>Lactobacillaceae</taxon>
        <taxon>Limosilactobacillus</taxon>
    </lineage>
</organism>
<protein>
    <submittedName>
        <fullName evidence="1">Septation inhibitor protein</fullName>
    </submittedName>
</protein>
<proteinExistence type="predicted"/>
<name>A0A099YE94_LIMMU</name>
<dbReference type="Pfam" id="PF04977">
    <property type="entry name" value="DivIC"/>
    <property type="match status" value="1"/>
</dbReference>
<dbReference type="PANTHER" id="PTHR40027:SF1">
    <property type="entry name" value="CELL DIVISION PROTEIN DIVIC"/>
    <property type="match status" value="1"/>
</dbReference>
<accession>A0A099YE94</accession>
<evidence type="ECO:0000313" key="2">
    <source>
        <dbReference type="Proteomes" id="UP000030001"/>
    </source>
</evidence>
<dbReference type="EMBL" id="JROC01000031">
    <property type="protein sequence ID" value="KGL66885.1"/>
    <property type="molecule type" value="Genomic_DNA"/>
</dbReference>